<dbReference type="InterPro" id="IPR006170">
    <property type="entry name" value="PBP/GOBP"/>
</dbReference>
<proteinExistence type="predicted"/>
<sequence>MKLKTYIFITIILTLLCFSYSNEICLKLNNVTIADLNNIPINVPIEDLPDKFKCYCRCLLKDILDENGKMDVELALNSYPVAYVEKVKTCKKRYDHMESESCNYAAFAFSCLHFEQIT</sequence>
<name>A0A0Q9X9F8_DROMO</name>
<protein>
    <submittedName>
        <fullName evidence="2">Uncharacterized protein</fullName>
    </submittedName>
</protein>
<dbReference type="GO" id="GO:0005549">
    <property type="term" value="F:odorant binding"/>
    <property type="evidence" value="ECO:0007669"/>
    <property type="project" value="InterPro"/>
</dbReference>
<organism evidence="2 3">
    <name type="scientific">Drosophila mojavensis</name>
    <name type="common">Fruit fly</name>
    <dbReference type="NCBI Taxonomy" id="7230"/>
    <lineage>
        <taxon>Eukaryota</taxon>
        <taxon>Metazoa</taxon>
        <taxon>Ecdysozoa</taxon>
        <taxon>Arthropoda</taxon>
        <taxon>Hexapoda</taxon>
        <taxon>Insecta</taxon>
        <taxon>Pterygota</taxon>
        <taxon>Neoptera</taxon>
        <taxon>Endopterygota</taxon>
        <taxon>Diptera</taxon>
        <taxon>Brachycera</taxon>
        <taxon>Muscomorpha</taxon>
        <taxon>Ephydroidea</taxon>
        <taxon>Drosophilidae</taxon>
        <taxon>Drosophila</taxon>
    </lineage>
</organism>
<dbReference type="AlphaFoldDB" id="A0A0Q9X9F8"/>
<dbReference type="Pfam" id="PF01395">
    <property type="entry name" value="PBP_GOBP"/>
    <property type="match status" value="1"/>
</dbReference>
<gene>
    <name evidence="2" type="primary">Dmoj\GI26232</name>
    <name evidence="2" type="ORF">Dmoj_GI26232</name>
</gene>
<evidence type="ECO:0000256" key="1">
    <source>
        <dbReference type="SAM" id="SignalP"/>
    </source>
</evidence>
<dbReference type="KEGG" id="dmo:Dmoj_GI26232"/>
<dbReference type="EMBL" id="CH933808">
    <property type="protein sequence ID" value="KRG05083.1"/>
    <property type="molecule type" value="Genomic_DNA"/>
</dbReference>
<feature type="chain" id="PRO_5006387743" evidence="1">
    <location>
        <begin position="22"/>
        <end position="118"/>
    </location>
</feature>
<dbReference type="InterPro" id="IPR036728">
    <property type="entry name" value="PBP_GOBP_sf"/>
</dbReference>
<feature type="signal peptide" evidence="1">
    <location>
        <begin position="1"/>
        <end position="21"/>
    </location>
</feature>
<dbReference type="Proteomes" id="UP000009192">
    <property type="component" value="Unassembled WGS sequence"/>
</dbReference>
<evidence type="ECO:0000313" key="2">
    <source>
        <dbReference type="EMBL" id="KRG05083.1"/>
    </source>
</evidence>
<evidence type="ECO:0000313" key="3">
    <source>
        <dbReference type="Proteomes" id="UP000009192"/>
    </source>
</evidence>
<dbReference type="CDD" id="cd23992">
    <property type="entry name" value="PBP_GOBP"/>
    <property type="match status" value="1"/>
</dbReference>
<keyword evidence="1" id="KW-0732">Signal</keyword>
<keyword evidence="3" id="KW-1185">Reference proteome</keyword>
<dbReference type="FunCoup" id="A0A0Q9X9F8">
    <property type="interactions" value="35"/>
</dbReference>
<dbReference type="Gene3D" id="1.10.238.20">
    <property type="entry name" value="Pheromone/general odorant binding protein domain"/>
    <property type="match status" value="1"/>
</dbReference>
<accession>A0A0Q9X9F8</accession>
<dbReference type="SUPFAM" id="SSF47565">
    <property type="entry name" value="Insect pheromone/odorant-binding proteins"/>
    <property type="match status" value="1"/>
</dbReference>
<dbReference type="InParanoid" id="A0A0Q9X9F8"/>
<reference evidence="2 3" key="1">
    <citation type="journal article" date="2007" name="Nature">
        <title>Evolution of genes and genomes on the Drosophila phylogeny.</title>
        <authorList>
            <consortium name="Drosophila 12 Genomes Consortium"/>
            <person name="Clark A.G."/>
            <person name="Eisen M.B."/>
            <person name="Smith D.R."/>
            <person name="Bergman C.M."/>
            <person name="Oliver B."/>
            <person name="Markow T.A."/>
            <person name="Kaufman T.C."/>
            <person name="Kellis M."/>
            <person name="Gelbart W."/>
            <person name="Iyer V.N."/>
            <person name="Pollard D.A."/>
            <person name="Sackton T.B."/>
            <person name="Larracuente A.M."/>
            <person name="Singh N.D."/>
            <person name="Abad J.P."/>
            <person name="Abt D.N."/>
            <person name="Adryan B."/>
            <person name="Aguade M."/>
            <person name="Akashi H."/>
            <person name="Anderson W.W."/>
            <person name="Aquadro C.F."/>
            <person name="Ardell D.H."/>
            <person name="Arguello R."/>
            <person name="Artieri C.G."/>
            <person name="Barbash D.A."/>
            <person name="Barker D."/>
            <person name="Barsanti P."/>
            <person name="Batterham P."/>
            <person name="Batzoglou S."/>
            <person name="Begun D."/>
            <person name="Bhutkar A."/>
            <person name="Blanco E."/>
            <person name="Bosak S.A."/>
            <person name="Bradley R.K."/>
            <person name="Brand A.D."/>
            <person name="Brent M.R."/>
            <person name="Brooks A.N."/>
            <person name="Brown R.H."/>
            <person name="Butlin R.K."/>
            <person name="Caggese C."/>
            <person name="Calvi B.R."/>
            <person name="Bernardo de Carvalho A."/>
            <person name="Caspi A."/>
            <person name="Castrezana S."/>
            <person name="Celniker S.E."/>
            <person name="Chang J.L."/>
            <person name="Chapple C."/>
            <person name="Chatterji S."/>
            <person name="Chinwalla A."/>
            <person name="Civetta A."/>
            <person name="Clifton S.W."/>
            <person name="Comeron J.M."/>
            <person name="Costello J.C."/>
            <person name="Coyne J.A."/>
            <person name="Daub J."/>
            <person name="David R.G."/>
            <person name="Delcher A.L."/>
            <person name="Delehaunty K."/>
            <person name="Do C.B."/>
            <person name="Ebling H."/>
            <person name="Edwards K."/>
            <person name="Eickbush T."/>
            <person name="Evans J.D."/>
            <person name="Filipski A."/>
            <person name="Findeiss S."/>
            <person name="Freyhult E."/>
            <person name="Fulton L."/>
            <person name="Fulton R."/>
            <person name="Garcia A.C."/>
            <person name="Gardiner A."/>
            <person name="Garfield D.A."/>
            <person name="Garvin B.E."/>
            <person name="Gibson G."/>
            <person name="Gilbert D."/>
            <person name="Gnerre S."/>
            <person name="Godfrey J."/>
            <person name="Good R."/>
            <person name="Gotea V."/>
            <person name="Gravely B."/>
            <person name="Greenberg A.J."/>
            <person name="Griffiths-Jones S."/>
            <person name="Gross S."/>
            <person name="Guigo R."/>
            <person name="Gustafson E.A."/>
            <person name="Haerty W."/>
            <person name="Hahn M.W."/>
            <person name="Halligan D.L."/>
            <person name="Halpern A.L."/>
            <person name="Halter G.M."/>
            <person name="Han M.V."/>
            <person name="Heger A."/>
            <person name="Hillier L."/>
            <person name="Hinrichs A.S."/>
            <person name="Holmes I."/>
            <person name="Hoskins R.A."/>
            <person name="Hubisz M.J."/>
            <person name="Hultmark D."/>
            <person name="Huntley M.A."/>
            <person name="Jaffe D.B."/>
            <person name="Jagadeeshan S."/>
            <person name="Jeck W.R."/>
            <person name="Johnson J."/>
            <person name="Jones C.D."/>
            <person name="Jordan W.C."/>
            <person name="Karpen G.H."/>
            <person name="Kataoka E."/>
            <person name="Keightley P.D."/>
            <person name="Kheradpour P."/>
            <person name="Kirkness E.F."/>
            <person name="Koerich L.B."/>
            <person name="Kristiansen K."/>
            <person name="Kudrna D."/>
            <person name="Kulathinal R.J."/>
            <person name="Kumar S."/>
            <person name="Kwok R."/>
            <person name="Lander E."/>
            <person name="Langley C.H."/>
            <person name="Lapoint R."/>
            <person name="Lazzaro B.P."/>
            <person name="Lee S.J."/>
            <person name="Levesque L."/>
            <person name="Li R."/>
            <person name="Lin C.F."/>
            <person name="Lin M.F."/>
            <person name="Lindblad-Toh K."/>
            <person name="Llopart A."/>
            <person name="Long M."/>
            <person name="Low L."/>
            <person name="Lozovsky E."/>
            <person name="Lu J."/>
            <person name="Luo M."/>
            <person name="Machado C.A."/>
            <person name="Makalowski W."/>
            <person name="Marzo M."/>
            <person name="Matsuda M."/>
            <person name="Matzkin L."/>
            <person name="McAllister B."/>
            <person name="McBride C.S."/>
            <person name="McKernan B."/>
            <person name="McKernan K."/>
            <person name="Mendez-Lago M."/>
            <person name="Minx P."/>
            <person name="Mollenhauer M.U."/>
            <person name="Montooth K."/>
            <person name="Mount S.M."/>
            <person name="Mu X."/>
            <person name="Myers E."/>
            <person name="Negre B."/>
            <person name="Newfeld S."/>
            <person name="Nielsen R."/>
            <person name="Noor M.A."/>
            <person name="O'Grady P."/>
            <person name="Pachter L."/>
            <person name="Papaceit M."/>
            <person name="Parisi M.J."/>
            <person name="Parisi M."/>
            <person name="Parts L."/>
            <person name="Pedersen J.S."/>
            <person name="Pesole G."/>
            <person name="Phillippy A.M."/>
            <person name="Ponting C.P."/>
            <person name="Pop M."/>
            <person name="Porcelli D."/>
            <person name="Powell J.R."/>
            <person name="Prohaska S."/>
            <person name="Pruitt K."/>
            <person name="Puig M."/>
            <person name="Quesneville H."/>
            <person name="Ram K.R."/>
            <person name="Rand D."/>
            <person name="Rasmussen M.D."/>
            <person name="Reed L.K."/>
            <person name="Reenan R."/>
            <person name="Reily A."/>
            <person name="Remington K.A."/>
            <person name="Rieger T.T."/>
            <person name="Ritchie M.G."/>
            <person name="Robin C."/>
            <person name="Rogers Y.H."/>
            <person name="Rohde C."/>
            <person name="Rozas J."/>
            <person name="Rubenfield M.J."/>
            <person name="Ruiz A."/>
            <person name="Russo S."/>
            <person name="Salzberg S.L."/>
            <person name="Sanchez-Gracia A."/>
            <person name="Saranga D.J."/>
            <person name="Sato H."/>
            <person name="Schaeffer S.W."/>
            <person name="Schatz M.C."/>
            <person name="Schlenke T."/>
            <person name="Schwartz R."/>
            <person name="Segarra C."/>
            <person name="Singh R.S."/>
            <person name="Sirot L."/>
            <person name="Sirota M."/>
            <person name="Sisneros N.B."/>
            <person name="Smith C.D."/>
            <person name="Smith T.F."/>
            <person name="Spieth J."/>
            <person name="Stage D.E."/>
            <person name="Stark A."/>
            <person name="Stephan W."/>
            <person name="Strausberg R.L."/>
            <person name="Strempel S."/>
            <person name="Sturgill D."/>
            <person name="Sutton G."/>
            <person name="Sutton G.G."/>
            <person name="Tao W."/>
            <person name="Teichmann S."/>
            <person name="Tobari Y.N."/>
            <person name="Tomimura Y."/>
            <person name="Tsolas J.M."/>
            <person name="Valente V.L."/>
            <person name="Venter E."/>
            <person name="Venter J.C."/>
            <person name="Vicario S."/>
            <person name="Vieira F.G."/>
            <person name="Vilella A.J."/>
            <person name="Villasante A."/>
            <person name="Walenz B."/>
            <person name="Wang J."/>
            <person name="Wasserman M."/>
            <person name="Watts T."/>
            <person name="Wilson D."/>
            <person name="Wilson R.K."/>
            <person name="Wing R.A."/>
            <person name="Wolfner M.F."/>
            <person name="Wong A."/>
            <person name="Wong G.K."/>
            <person name="Wu C.I."/>
            <person name="Wu G."/>
            <person name="Yamamoto D."/>
            <person name="Yang H.P."/>
            <person name="Yang S.P."/>
            <person name="Yorke J.A."/>
            <person name="Yoshida K."/>
            <person name="Zdobnov E."/>
            <person name="Zhang P."/>
            <person name="Zhang Y."/>
            <person name="Zimin A.V."/>
            <person name="Baldwin J."/>
            <person name="Abdouelleil A."/>
            <person name="Abdulkadir J."/>
            <person name="Abebe A."/>
            <person name="Abera B."/>
            <person name="Abreu J."/>
            <person name="Acer S.C."/>
            <person name="Aftuck L."/>
            <person name="Alexander A."/>
            <person name="An P."/>
            <person name="Anderson E."/>
            <person name="Anderson S."/>
            <person name="Arachi H."/>
            <person name="Azer M."/>
            <person name="Bachantsang P."/>
            <person name="Barry A."/>
            <person name="Bayul T."/>
            <person name="Berlin A."/>
            <person name="Bessette D."/>
            <person name="Bloom T."/>
            <person name="Blye J."/>
            <person name="Boguslavskiy L."/>
            <person name="Bonnet C."/>
            <person name="Boukhgalter B."/>
            <person name="Bourzgui I."/>
            <person name="Brown A."/>
            <person name="Cahill P."/>
            <person name="Channer S."/>
            <person name="Cheshatsang Y."/>
            <person name="Chuda L."/>
            <person name="Citroen M."/>
            <person name="Collymore A."/>
            <person name="Cooke P."/>
            <person name="Costello M."/>
            <person name="D'Aco K."/>
            <person name="Daza R."/>
            <person name="De Haan G."/>
            <person name="DeGray S."/>
            <person name="DeMaso C."/>
            <person name="Dhargay N."/>
            <person name="Dooley K."/>
            <person name="Dooley E."/>
            <person name="Doricent M."/>
            <person name="Dorje P."/>
            <person name="Dorjee K."/>
            <person name="Dupes A."/>
            <person name="Elong R."/>
            <person name="Falk J."/>
            <person name="Farina A."/>
            <person name="Faro S."/>
            <person name="Ferguson D."/>
            <person name="Fisher S."/>
            <person name="Foley C.D."/>
            <person name="Franke A."/>
            <person name="Friedrich D."/>
            <person name="Gadbois L."/>
            <person name="Gearin G."/>
            <person name="Gearin C.R."/>
            <person name="Giannoukos G."/>
            <person name="Goode T."/>
            <person name="Graham J."/>
            <person name="Grandbois E."/>
            <person name="Grewal S."/>
            <person name="Gyaltsen K."/>
            <person name="Hafez N."/>
            <person name="Hagos B."/>
            <person name="Hall J."/>
            <person name="Henson C."/>
            <person name="Hollinger A."/>
            <person name="Honan T."/>
            <person name="Huard M.D."/>
            <person name="Hughes L."/>
            <person name="Hurhula B."/>
            <person name="Husby M.E."/>
            <person name="Kamat A."/>
            <person name="Kanga B."/>
            <person name="Kashin S."/>
            <person name="Khazanovich D."/>
            <person name="Kisner P."/>
            <person name="Lance K."/>
            <person name="Lara M."/>
            <person name="Lee W."/>
            <person name="Lennon N."/>
            <person name="Letendre F."/>
            <person name="LeVine R."/>
            <person name="Lipovsky A."/>
            <person name="Liu X."/>
            <person name="Liu J."/>
            <person name="Liu S."/>
            <person name="Lokyitsang T."/>
            <person name="Lokyitsang Y."/>
            <person name="Lubonja R."/>
            <person name="Lui A."/>
            <person name="MacDonald P."/>
            <person name="Magnisalis V."/>
            <person name="Maru K."/>
            <person name="Matthews C."/>
            <person name="McCusker W."/>
            <person name="McDonough S."/>
            <person name="Mehta T."/>
            <person name="Meldrim J."/>
            <person name="Meneus L."/>
            <person name="Mihai O."/>
            <person name="Mihalev A."/>
            <person name="Mihova T."/>
            <person name="Mittelman R."/>
            <person name="Mlenga V."/>
            <person name="Montmayeur A."/>
            <person name="Mulrain L."/>
            <person name="Navidi A."/>
            <person name="Naylor J."/>
            <person name="Negash T."/>
            <person name="Nguyen T."/>
            <person name="Nguyen N."/>
            <person name="Nicol R."/>
            <person name="Norbu C."/>
            <person name="Norbu N."/>
            <person name="Novod N."/>
            <person name="O'Neill B."/>
            <person name="Osman S."/>
            <person name="Markiewicz E."/>
            <person name="Oyono O.L."/>
            <person name="Patti C."/>
            <person name="Phunkhang P."/>
            <person name="Pierre F."/>
            <person name="Priest M."/>
            <person name="Raghuraman S."/>
            <person name="Rege F."/>
            <person name="Reyes R."/>
            <person name="Rise C."/>
            <person name="Rogov P."/>
            <person name="Ross K."/>
            <person name="Ryan E."/>
            <person name="Settipalli S."/>
            <person name="Shea T."/>
            <person name="Sherpa N."/>
            <person name="Shi L."/>
            <person name="Shih D."/>
            <person name="Sparrow T."/>
            <person name="Spaulding J."/>
            <person name="Stalker J."/>
            <person name="Stange-Thomann N."/>
            <person name="Stavropoulos S."/>
            <person name="Stone C."/>
            <person name="Strader C."/>
            <person name="Tesfaye S."/>
            <person name="Thomson T."/>
            <person name="Thoulutsang Y."/>
            <person name="Thoulutsang D."/>
            <person name="Topham K."/>
            <person name="Topping I."/>
            <person name="Tsamla T."/>
            <person name="Vassiliev H."/>
            <person name="Vo A."/>
            <person name="Wangchuk T."/>
            <person name="Wangdi T."/>
            <person name="Weiand M."/>
            <person name="Wilkinson J."/>
            <person name="Wilson A."/>
            <person name="Yadav S."/>
            <person name="Young G."/>
            <person name="Yu Q."/>
            <person name="Zembek L."/>
            <person name="Zhong D."/>
            <person name="Zimmer A."/>
            <person name="Zwirko Z."/>
            <person name="Jaffe D.B."/>
            <person name="Alvarez P."/>
            <person name="Brockman W."/>
            <person name="Butler J."/>
            <person name="Chin C."/>
            <person name="Gnerre S."/>
            <person name="Grabherr M."/>
            <person name="Kleber M."/>
            <person name="Mauceli E."/>
            <person name="MacCallum I."/>
        </authorList>
    </citation>
    <scope>NUCLEOTIDE SEQUENCE [LARGE SCALE GENOMIC DNA]</scope>
    <source>
        <strain evidence="3">Tucson 15081-1352.22</strain>
    </source>
</reference>
<dbReference type="OrthoDB" id="7818833at2759"/>